<dbReference type="EMBL" id="QWDN01000001">
    <property type="protein sequence ID" value="TEB45492.1"/>
    <property type="molecule type" value="Genomic_DNA"/>
</dbReference>
<dbReference type="Pfam" id="PF01663">
    <property type="entry name" value="Phosphodiest"/>
    <property type="match status" value="1"/>
</dbReference>
<protein>
    <submittedName>
        <fullName evidence="2">Alkaline phosphatase D</fullName>
    </submittedName>
    <submittedName>
        <fullName evidence="3">Alkaline phosphatase family protein</fullName>
    </submittedName>
</protein>
<reference evidence="3 5" key="2">
    <citation type="journal article" date="2018" name="Syst. Appl. Microbiol.">
        <title>Flavobacterium circumlabens sp. nov. and Flavobacterium cupreum sp. nov., two psychrotrophic species isolated from Antarctic environmental samples.</title>
        <authorList>
            <person name="Kralova S."/>
            <person name="Busse H.J."/>
            <person name="Svec P."/>
            <person name="Maslanova I."/>
            <person name="Stankova E."/>
            <person name="Bartak M."/>
            <person name="Sedlacek I."/>
        </authorList>
    </citation>
    <scope>NUCLEOTIDE SEQUENCE [LARGE SCALE GENOMIC DNA]</scope>
    <source>
        <strain evidence="3 5">CCM 8828</strain>
    </source>
</reference>
<name>A0A4Y7UI16_9FLAO</name>
<dbReference type="InterPro" id="IPR002591">
    <property type="entry name" value="Phosphodiest/P_Trfase"/>
</dbReference>
<keyword evidence="1" id="KW-0732">Signal</keyword>
<proteinExistence type="predicted"/>
<dbReference type="PANTHER" id="PTHR10151:SF120">
    <property type="entry name" value="BIS(5'-ADENOSYL)-TRIPHOSPHATASE"/>
    <property type="match status" value="1"/>
</dbReference>
<evidence type="ECO:0000313" key="5">
    <source>
        <dbReference type="Proteomes" id="UP000298340"/>
    </source>
</evidence>
<reference evidence="2 4" key="1">
    <citation type="journal article" date="2015" name="Stand. Genomic Sci.">
        <title>Genomic Encyclopedia of Bacterial and Archaeal Type Strains, Phase III: the genomes of soil and plant-associated and newly described type strains.</title>
        <authorList>
            <person name="Whitman W.B."/>
            <person name="Woyke T."/>
            <person name="Klenk H.P."/>
            <person name="Zhou Y."/>
            <person name="Lilburn T.G."/>
            <person name="Beck B.J."/>
            <person name="De Vos P."/>
            <person name="Vandamme P."/>
            <person name="Eisen J.A."/>
            <person name="Garrity G."/>
            <person name="Hugenholtz P."/>
            <person name="Kyrpides N.C."/>
        </authorList>
    </citation>
    <scope>NUCLEOTIDE SEQUENCE [LARGE SCALE GENOMIC DNA]</scope>
    <source>
        <strain evidence="2 4">P5626</strain>
    </source>
</reference>
<dbReference type="GO" id="GO:0016787">
    <property type="term" value="F:hydrolase activity"/>
    <property type="evidence" value="ECO:0007669"/>
    <property type="project" value="UniProtKB-ARBA"/>
</dbReference>
<feature type="chain" id="PRO_5043204790" evidence="1">
    <location>
        <begin position="23"/>
        <end position="407"/>
    </location>
</feature>
<dbReference type="OrthoDB" id="9779418at2"/>
<dbReference type="Proteomes" id="UP000298340">
    <property type="component" value="Unassembled WGS sequence"/>
</dbReference>
<dbReference type="Gene3D" id="3.30.1360.180">
    <property type="match status" value="1"/>
</dbReference>
<dbReference type="InterPro" id="IPR017850">
    <property type="entry name" value="Alkaline_phosphatase_core_sf"/>
</dbReference>
<comment type="caution">
    <text evidence="3">The sequence shown here is derived from an EMBL/GenBank/DDBJ whole genome shotgun (WGS) entry which is preliminary data.</text>
</comment>
<gene>
    <name evidence="3" type="ORF">D0809_00320</name>
    <name evidence="2" type="ORF">EV142_11066</name>
</gene>
<dbReference type="Gene3D" id="3.40.720.10">
    <property type="entry name" value="Alkaline Phosphatase, subunit A"/>
    <property type="match status" value="1"/>
</dbReference>
<evidence type="ECO:0000313" key="2">
    <source>
        <dbReference type="EMBL" id="TCN52528.1"/>
    </source>
</evidence>
<dbReference type="PANTHER" id="PTHR10151">
    <property type="entry name" value="ECTONUCLEOTIDE PYROPHOSPHATASE/PHOSPHODIESTERASE"/>
    <property type="match status" value="1"/>
</dbReference>
<dbReference type="RefSeq" id="WP_132037669.1">
    <property type="nucleotide sequence ID" value="NZ_QWDN01000001.1"/>
</dbReference>
<accession>A0A4Y7UI16</accession>
<dbReference type="CDD" id="cd16018">
    <property type="entry name" value="Enpp"/>
    <property type="match status" value="1"/>
</dbReference>
<evidence type="ECO:0000256" key="1">
    <source>
        <dbReference type="SAM" id="SignalP"/>
    </source>
</evidence>
<dbReference type="Proteomes" id="UP000295270">
    <property type="component" value="Unassembled WGS sequence"/>
</dbReference>
<dbReference type="EMBL" id="SLWA01000010">
    <property type="protein sequence ID" value="TCN52528.1"/>
    <property type="molecule type" value="Genomic_DNA"/>
</dbReference>
<sequence>MRKFTTHLFLFTFLLLTTFSHAQTNKDTYVVLVSMDGFRWDYAKHFKLQNLDKIAKEGVHAKSMKPSYPSKTFPNHYSIVTGLYPDHHGIINNVFYDAQLNESFSLSSNAKNDSRFYGGNPIWNVAEQQGVKTASFFWPGSNTDQKRPGIYKKYDDKVSYESRMDTVIKWLQLPEKQRPHLITLYFDQPDHTGHDFGPLSAENKKVIIQMDSIMGQLSSKLDQLPIGKQINLIIVSDHGMADISNAKKVAILDYLKPEWLGYKAVINPIMSLQAKPGCQDSIAAALKKVPHIKLWRAGKLPKRLHYGTNPRVHDFVIEAEKGYSLVNDKDQKIKGGTHGYDNKNKDMQAIFYAKGPAFKVNKEVRSFQNVSVYPLIAHILGLKIDEVDGKFSEVEGLMRKLDNEKMR</sequence>
<evidence type="ECO:0000313" key="4">
    <source>
        <dbReference type="Proteomes" id="UP000295270"/>
    </source>
</evidence>
<reference evidence="2" key="3">
    <citation type="submission" date="2019-03" db="EMBL/GenBank/DDBJ databases">
        <authorList>
            <person name="Whitman W."/>
            <person name="Huntemann M."/>
            <person name="Clum A."/>
            <person name="Pillay M."/>
            <person name="Palaniappan K."/>
            <person name="Varghese N."/>
            <person name="Mikhailova N."/>
            <person name="Stamatis D."/>
            <person name="Reddy T."/>
            <person name="Daum C."/>
            <person name="Shapiro N."/>
            <person name="Ivanova N."/>
            <person name="Kyrpides N."/>
            <person name="Woyke T."/>
        </authorList>
    </citation>
    <scope>NUCLEOTIDE SEQUENCE</scope>
    <source>
        <strain evidence="2">P5626</strain>
    </source>
</reference>
<dbReference type="AlphaFoldDB" id="A0A4Y7UI16"/>
<organism evidence="3 5">
    <name type="scientific">Flavobacterium circumlabens</name>
    <dbReference type="NCBI Taxonomy" id="2133765"/>
    <lineage>
        <taxon>Bacteria</taxon>
        <taxon>Pseudomonadati</taxon>
        <taxon>Bacteroidota</taxon>
        <taxon>Flavobacteriia</taxon>
        <taxon>Flavobacteriales</taxon>
        <taxon>Flavobacteriaceae</taxon>
        <taxon>Flavobacterium</taxon>
    </lineage>
</organism>
<dbReference type="SUPFAM" id="SSF53649">
    <property type="entry name" value="Alkaline phosphatase-like"/>
    <property type="match status" value="1"/>
</dbReference>
<keyword evidence="4" id="KW-1185">Reference proteome</keyword>
<feature type="signal peptide" evidence="1">
    <location>
        <begin position="1"/>
        <end position="22"/>
    </location>
</feature>
<evidence type="ECO:0000313" key="3">
    <source>
        <dbReference type="EMBL" id="TEB45492.1"/>
    </source>
</evidence>